<reference evidence="1" key="1">
    <citation type="submission" date="2018-02" db="EMBL/GenBank/DDBJ databases">
        <title>Rhizophora mucronata_Transcriptome.</title>
        <authorList>
            <person name="Meera S.P."/>
            <person name="Sreeshan A."/>
            <person name="Augustine A."/>
        </authorList>
    </citation>
    <scope>NUCLEOTIDE SEQUENCE</scope>
    <source>
        <tissue evidence="1">Leaf</tissue>
    </source>
</reference>
<name>A0A2P2PWB1_RHIMU</name>
<organism evidence="1">
    <name type="scientific">Rhizophora mucronata</name>
    <name type="common">Asiatic mangrove</name>
    <dbReference type="NCBI Taxonomy" id="61149"/>
    <lineage>
        <taxon>Eukaryota</taxon>
        <taxon>Viridiplantae</taxon>
        <taxon>Streptophyta</taxon>
        <taxon>Embryophyta</taxon>
        <taxon>Tracheophyta</taxon>
        <taxon>Spermatophyta</taxon>
        <taxon>Magnoliopsida</taxon>
        <taxon>eudicotyledons</taxon>
        <taxon>Gunneridae</taxon>
        <taxon>Pentapetalae</taxon>
        <taxon>rosids</taxon>
        <taxon>fabids</taxon>
        <taxon>Malpighiales</taxon>
        <taxon>Rhizophoraceae</taxon>
        <taxon>Rhizophora</taxon>
    </lineage>
</organism>
<proteinExistence type="predicted"/>
<sequence length="26" mass="3099">MHFVGFHFMLIALFRGTNCALFMEKH</sequence>
<protein>
    <submittedName>
        <fullName evidence="1">Uncharacterized protein</fullName>
    </submittedName>
</protein>
<evidence type="ECO:0000313" key="1">
    <source>
        <dbReference type="EMBL" id="MBX58939.1"/>
    </source>
</evidence>
<accession>A0A2P2PWB1</accession>
<dbReference type="AlphaFoldDB" id="A0A2P2PWB1"/>
<dbReference type="EMBL" id="GGEC01078455">
    <property type="protein sequence ID" value="MBX58939.1"/>
    <property type="molecule type" value="Transcribed_RNA"/>
</dbReference>